<proteinExistence type="predicted"/>
<reference evidence="1" key="1">
    <citation type="submission" date="2018-05" db="EMBL/GenBank/DDBJ databases">
        <authorList>
            <person name="Lanie J.A."/>
            <person name="Ng W.-L."/>
            <person name="Kazmierczak K.M."/>
            <person name="Andrzejewski T.M."/>
            <person name="Davidsen T.M."/>
            <person name="Wayne K.J."/>
            <person name="Tettelin H."/>
            <person name="Glass J.I."/>
            <person name="Rusch D."/>
            <person name="Podicherti R."/>
            <person name="Tsui H.-C.T."/>
            <person name="Winkler M.E."/>
        </authorList>
    </citation>
    <scope>NUCLEOTIDE SEQUENCE</scope>
</reference>
<evidence type="ECO:0000313" key="1">
    <source>
        <dbReference type="EMBL" id="SVA94020.1"/>
    </source>
</evidence>
<name>A0A381ZXR0_9ZZZZ</name>
<gene>
    <name evidence="1" type="ORF">METZ01_LOCUS146874</name>
</gene>
<dbReference type="AlphaFoldDB" id="A0A381ZXR0"/>
<feature type="non-terminal residue" evidence="1">
    <location>
        <position position="44"/>
    </location>
</feature>
<dbReference type="EMBL" id="UINC01023078">
    <property type="protein sequence ID" value="SVA94020.1"/>
    <property type="molecule type" value="Genomic_DNA"/>
</dbReference>
<feature type="non-terminal residue" evidence="1">
    <location>
        <position position="1"/>
    </location>
</feature>
<sequence length="44" mass="4744">VDRTQTLIASAFVLALAHSAVSAAEKPVDFSREILPILSNKCFI</sequence>
<protein>
    <submittedName>
        <fullName evidence="1">Uncharacterized protein</fullName>
    </submittedName>
</protein>
<accession>A0A381ZXR0</accession>
<organism evidence="1">
    <name type="scientific">marine metagenome</name>
    <dbReference type="NCBI Taxonomy" id="408172"/>
    <lineage>
        <taxon>unclassified sequences</taxon>
        <taxon>metagenomes</taxon>
        <taxon>ecological metagenomes</taxon>
    </lineage>
</organism>